<keyword evidence="4 5" id="KW-0472">Membrane</keyword>
<keyword evidence="6" id="KW-0592">Phosphate transport</keyword>
<evidence type="ECO:0000313" key="8">
    <source>
        <dbReference type="EMBL" id="TWU18217.1"/>
    </source>
</evidence>
<name>A0A5C6C2I3_9BACT</name>
<organism evidence="8 9">
    <name type="scientific">Allorhodopirellula heiligendammensis</name>
    <dbReference type="NCBI Taxonomy" id="2714739"/>
    <lineage>
        <taxon>Bacteria</taxon>
        <taxon>Pseudomonadati</taxon>
        <taxon>Planctomycetota</taxon>
        <taxon>Planctomycetia</taxon>
        <taxon>Pirellulales</taxon>
        <taxon>Pirellulaceae</taxon>
        <taxon>Allorhodopirellula</taxon>
    </lineage>
</organism>
<feature type="transmembrane region" description="Helical" evidence="5">
    <location>
        <begin position="211"/>
        <end position="232"/>
    </location>
</feature>
<dbReference type="InterPro" id="IPR000515">
    <property type="entry name" value="MetI-like"/>
</dbReference>
<evidence type="ECO:0000256" key="6">
    <source>
        <dbReference type="RuleBase" id="RU363054"/>
    </source>
</evidence>
<dbReference type="AlphaFoldDB" id="A0A5C6C2I3"/>
<dbReference type="GO" id="GO:0005315">
    <property type="term" value="F:phosphate transmembrane transporter activity"/>
    <property type="evidence" value="ECO:0007669"/>
    <property type="project" value="InterPro"/>
</dbReference>
<dbReference type="RefSeq" id="WP_146406770.1">
    <property type="nucleotide sequence ID" value="NZ_SJPU01000001.1"/>
</dbReference>
<dbReference type="GO" id="GO:0005886">
    <property type="term" value="C:plasma membrane"/>
    <property type="evidence" value="ECO:0007669"/>
    <property type="project" value="UniProtKB-SubCell"/>
</dbReference>
<protein>
    <recommendedName>
        <fullName evidence="6">Phosphate transport system permease protein</fullName>
    </recommendedName>
</protein>
<feature type="transmembrane region" description="Helical" evidence="5">
    <location>
        <begin position="132"/>
        <end position="152"/>
    </location>
</feature>
<keyword evidence="3 5" id="KW-1133">Transmembrane helix</keyword>
<dbReference type="GO" id="GO:0006817">
    <property type="term" value="P:phosphate ion transport"/>
    <property type="evidence" value="ECO:0007669"/>
    <property type="project" value="UniProtKB-KW"/>
</dbReference>
<accession>A0A5C6C2I3</accession>
<dbReference type="PROSITE" id="PS50928">
    <property type="entry name" value="ABC_TM1"/>
    <property type="match status" value="1"/>
</dbReference>
<dbReference type="InterPro" id="IPR011864">
    <property type="entry name" value="Phosphate_PstC"/>
</dbReference>
<dbReference type="CDD" id="cd06261">
    <property type="entry name" value="TM_PBP2"/>
    <property type="match status" value="1"/>
</dbReference>
<feature type="transmembrane region" description="Helical" evidence="5">
    <location>
        <begin position="283"/>
        <end position="306"/>
    </location>
</feature>
<gene>
    <name evidence="8" type="primary">pstA_1</name>
    <name evidence="8" type="ORF">Poly21_03720</name>
</gene>
<feature type="transmembrane region" description="Helical" evidence="5">
    <location>
        <begin position="34"/>
        <end position="54"/>
    </location>
</feature>
<evidence type="ECO:0000256" key="1">
    <source>
        <dbReference type="ARBA" id="ARBA00004651"/>
    </source>
</evidence>
<dbReference type="Gene3D" id="1.10.3720.10">
    <property type="entry name" value="MetI-like"/>
    <property type="match status" value="1"/>
</dbReference>
<dbReference type="PANTHER" id="PTHR42727:SF1">
    <property type="entry name" value="PHOSPHATE TRANSPORT SYSTEM PERMEASE"/>
    <property type="match status" value="1"/>
</dbReference>
<feature type="domain" description="ABC transmembrane type-1" evidence="7">
    <location>
        <begin position="91"/>
        <end position="303"/>
    </location>
</feature>
<evidence type="ECO:0000256" key="4">
    <source>
        <dbReference type="ARBA" id="ARBA00023136"/>
    </source>
</evidence>
<dbReference type="SUPFAM" id="SSF161098">
    <property type="entry name" value="MetI-like"/>
    <property type="match status" value="1"/>
</dbReference>
<comment type="similarity">
    <text evidence="6">Belongs to the binding-protein-dependent transport system permease family. CysTW subfamily.</text>
</comment>
<keyword evidence="5" id="KW-0813">Transport</keyword>
<proteinExistence type="inferred from homology"/>
<reference evidence="8 9" key="1">
    <citation type="journal article" date="2020" name="Antonie Van Leeuwenhoek">
        <title>Rhodopirellula heiligendammensis sp. nov., Rhodopirellula pilleata sp. nov., and Rhodopirellula solitaria sp. nov. isolated from natural or artificial marine surfaces in Northern Germany and California, USA, and emended description of the genus Rhodopirellula.</title>
        <authorList>
            <person name="Kallscheuer N."/>
            <person name="Wiegand S."/>
            <person name="Jogler M."/>
            <person name="Boedeker C."/>
            <person name="Peeters S.H."/>
            <person name="Rast P."/>
            <person name="Heuer A."/>
            <person name="Jetten M.S.M."/>
            <person name="Rohde M."/>
            <person name="Jogler C."/>
        </authorList>
    </citation>
    <scope>NUCLEOTIDE SEQUENCE [LARGE SCALE GENOMIC DNA]</scope>
    <source>
        <strain evidence="8 9">Poly21</strain>
    </source>
</reference>
<dbReference type="PANTHER" id="PTHR42727">
    <property type="entry name" value="PHOSPHATE TRANSPORT SYSTEM PERMEASE PROTEIN"/>
    <property type="match status" value="1"/>
</dbReference>
<comment type="function">
    <text evidence="6">Part of the binding-protein-dependent transport system for phosphate; probably responsible for the translocation of the substrate across the membrane.</text>
</comment>
<dbReference type="EMBL" id="SJPU01000001">
    <property type="protein sequence ID" value="TWU18217.1"/>
    <property type="molecule type" value="Genomic_DNA"/>
</dbReference>
<dbReference type="Pfam" id="PF00528">
    <property type="entry name" value="BPD_transp_1"/>
    <property type="match status" value="1"/>
</dbReference>
<keyword evidence="6" id="KW-1003">Cell membrane</keyword>
<comment type="subcellular location">
    <subcellularLocation>
        <location evidence="1 5">Cell membrane</location>
        <topology evidence="1 5">Multi-pass membrane protein</topology>
    </subcellularLocation>
</comment>
<keyword evidence="9" id="KW-1185">Reference proteome</keyword>
<evidence type="ECO:0000256" key="3">
    <source>
        <dbReference type="ARBA" id="ARBA00022989"/>
    </source>
</evidence>
<dbReference type="OrthoDB" id="9785113at2"/>
<evidence type="ECO:0000256" key="5">
    <source>
        <dbReference type="RuleBase" id="RU363032"/>
    </source>
</evidence>
<feature type="transmembrane region" description="Helical" evidence="5">
    <location>
        <begin position="164"/>
        <end position="190"/>
    </location>
</feature>
<comment type="caution">
    <text evidence="8">The sequence shown here is derived from an EMBL/GenBank/DDBJ whole genome shotgun (WGS) entry which is preliminary data.</text>
</comment>
<evidence type="ECO:0000313" key="9">
    <source>
        <dbReference type="Proteomes" id="UP000319908"/>
    </source>
</evidence>
<sequence length="315" mass="33928">MDLSASDISQLVHHPSRRRSRTAARLRDRCVRGLLLACSALSVFITFTIIVVLLRESIRFFGLDSVRFADFVGGTKWSPLIGGEIGVWPLVCGTLLVTGVAMVVALPLGMVTAIYLSEYASRRLRSILKPTLEVLAGIPTVVYGYFALMVITPGLKFLHEGFNIYNALSAGIAVGILCLPTVCSLAEDALRAVPRSLRDAAYGLGATRFDVATTVVVPAALSGIVSACLLSISRAIGETMIVALAAGATARMTLDPRQEVQTMTGWIVQMCLGDASHQGMGYFSMYAVAAVLFLITFSLTVIGTLVRNRFREEYQ</sequence>
<dbReference type="Proteomes" id="UP000319908">
    <property type="component" value="Unassembled WGS sequence"/>
</dbReference>
<keyword evidence="2 5" id="KW-0812">Transmembrane</keyword>
<dbReference type="NCBIfam" id="TIGR02138">
    <property type="entry name" value="phosphate_pstC"/>
    <property type="match status" value="1"/>
</dbReference>
<evidence type="ECO:0000256" key="2">
    <source>
        <dbReference type="ARBA" id="ARBA00022692"/>
    </source>
</evidence>
<dbReference type="InterPro" id="IPR035906">
    <property type="entry name" value="MetI-like_sf"/>
</dbReference>
<feature type="transmembrane region" description="Helical" evidence="5">
    <location>
        <begin position="87"/>
        <end position="111"/>
    </location>
</feature>
<evidence type="ECO:0000259" key="7">
    <source>
        <dbReference type="PROSITE" id="PS50928"/>
    </source>
</evidence>